<dbReference type="InterPro" id="IPR015943">
    <property type="entry name" value="WD40/YVTN_repeat-like_dom_sf"/>
</dbReference>
<dbReference type="PANTHER" id="PTHR47197">
    <property type="entry name" value="PROTEIN NIRF"/>
    <property type="match status" value="1"/>
</dbReference>
<keyword evidence="2" id="KW-1185">Reference proteome</keyword>
<organism evidence="1 2">
    <name type="scientific">Teichococcus vastitatis</name>
    <dbReference type="NCBI Taxonomy" id="2307076"/>
    <lineage>
        <taxon>Bacteria</taxon>
        <taxon>Pseudomonadati</taxon>
        <taxon>Pseudomonadota</taxon>
        <taxon>Alphaproteobacteria</taxon>
        <taxon>Acetobacterales</taxon>
        <taxon>Roseomonadaceae</taxon>
        <taxon>Roseomonas</taxon>
    </lineage>
</organism>
<protein>
    <submittedName>
        <fullName evidence="1">YncE family protein</fullName>
    </submittedName>
</protein>
<dbReference type="RefSeq" id="WP_238384305.1">
    <property type="nucleotide sequence ID" value="NZ_JALBUU010000078.1"/>
</dbReference>
<dbReference type="PANTHER" id="PTHR47197:SF3">
    <property type="entry name" value="DIHYDRO-HEME D1 DEHYDROGENASE"/>
    <property type="match status" value="1"/>
</dbReference>
<proteinExistence type="predicted"/>
<comment type="caution">
    <text evidence="1">The sequence shown here is derived from an EMBL/GenBank/DDBJ whole genome shotgun (WGS) entry which is preliminary data.</text>
</comment>
<dbReference type="Gene3D" id="2.130.10.10">
    <property type="entry name" value="YVTN repeat-like/Quinoprotein amine dehydrogenase"/>
    <property type="match status" value="1"/>
</dbReference>
<reference evidence="1 2" key="1">
    <citation type="submission" date="2022-03" db="EMBL/GenBank/DDBJ databases">
        <title>Complete genome analysis of Roseomonas KG 17.1 : a prolific producer of plant growth promoters.</title>
        <authorList>
            <person name="Saadouli I."/>
            <person name="Najjari A."/>
            <person name="Mosbah A."/>
            <person name="Ouzari H.I."/>
        </authorList>
    </citation>
    <scope>NUCLEOTIDE SEQUENCE [LARGE SCALE GENOMIC DNA]</scope>
    <source>
        <strain evidence="1 2">KG17-1</strain>
    </source>
</reference>
<dbReference type="SUPFAM" id="SSF51004">
    <property type="entry name" value="C-terminal (heme d1) domain of cytochrome cd1-nitrite reductase"/>
    <property type="match status" value="1"/>
</dbReference>
<sequence>MAQISERMVLSRRHGLGLAATLAFAGWLRPALAAAAVQHKVKLAPGGLYELVASRTTGLLHVAAAGSRGGNEAVILALDPRTLDVKGRLALPQPAFGLAVNDSTGTLYTTNTRSGSVSAIDLRTGRTVATIARDEDAHVRQVLVDEEANKAYVSVYGYREKPSAIWVIDGARNEVAAVFDKGLDEGLTGLALDRTGNRAFATRLKTNDVLTVDLADGAVKRSFASGGEGPVNAAYDAARNRLFVANQKSGTLTVLDAESGTVVKSIATGAGALGVTLHPGNGTILVANRGAGTVSIVDGTTLVVRNSLATGSHPNTVAVDPATGIAYVTNKAPSAGRGQPPVDDPNGDTVCMIRF</sequence>
<dbReference type="EMBL" id="JALBUU010000078">
    <property type="protein sequence ID" value="MCI0755862.1"/>
    <property type="molecule type" value="Genomic_DNA"/>
</dbReference>
<evidence type="ECO:0000313" key="1">
    <source>
        <dbReference type="EMBL" id="MCI0755862.1"/>
    </source>
</evidence>
<dbReference type="InterPro" id="IPR011048">
    <property type="entry name" value="Haem_d1_sf"/>
</dbReference>
<evidence type="ECO:0000313" key="2">
    <source>
        <dbReference type="Proteomes" id="UP001201985"/>
    </source>
</evidence>
<dbReference type="Proteomes" id="UP001201985">
    <property type="component" value="Unassembled WGS sequence"/>
</dbReference>
<name>A0ABS9W982_9PROT</name>
<dbReference type="InterPro" id="IPR051200">
    <property type="entry name" value="Host-pathogen_enzymatic-act"/>
</dbReference>
<accession>A0ABS9W982</accession>
<gene>
    <name evidence="1" type="ORF">MON41_19535</name>
</gene>